<evidence type="ECO:0000256" key="1">
    <source>
        <dbReference type="ARBA" id="ARBA00000683"/>
    </source>
</evidence>
<dbReference type="InterPro" id="IPR008731">
    <property type="entry name" value="PTS_EIN"/>
</dbReference>
<feature type="domain" description="PEP-utilising enzyme mobile" evidence="21">
    <location>
        <begin position="151"/>
        <end position="223"/>
    </location>
</feature>
<evidence type="ECO:0000259" key="21">
    <source>
        <dbReference type="Pfam" id="PF00391"/>
    </source>
</evidence>
<evidence type="ECO:0000256" key="8">
    <source>
        <dbReference type="ARBA" id="ARBA00022448"/>
    </source>
</evidence>
<evidence type="ECO:0000256" key="16">
    <source>
        <dbReference type="ARBA" id="ARBA00033235"/>
    </source>
</evidence>
<keyword evidence="24" id="KW-0670">Pyruvate</keyword>
<dbReference type="InterPro" id="IPR006318">
    <property type="entry name" value="PTS_EI-like"/>
</dbReference>
<dbReference type="GO" id="GO:0005737">
    <property type="term" value="C:cytoplasm"/>
    <property type="evidence" value="ECO:0007669"/>
    <property type="project" value="UniProtKB-SubCell"/>
</dbReference>
<comment type="cofactor">
    <cofactor evidence="2 17 20">
        <name>Mg(2+)</name>
        <dbReference type="ChEBI" id="CHEBI:18420"/>
    </cofactor>
</comment>
<keyword evidence="10 17" id="KW-0762">Sugar transport</keyword>
<dbReference type="GO" id="GO:0009401">
    <property type="term" value="P:phosphoenolpyruvate-dependent sugar phosphotransferase system"/>
    <property type="evidence" value="ECO:0007669"/>
    <property type="project" value="UniProtKB-KW"/>
</dbReference>
<dbReference type="SUPFAM" id="SSF52009">
    <property type="entry name" value="Phosphohistidine domain"/>
    <property type="match status" value="1"/>
</dbReference>
<dbReference type="Gene3D" id="1.10.274.10">
    <property type="entry name" value="PtsI, HPr-binding domain"/>
    <property type="match status" value="1"/>
</dbReference>
<evidence type="ECO:0000313" key="24">
    <source>
        <dbReference type="EMBL" id="TCL71542.1"/>
    </source>
</evidence>
<evidence type="ECO:0000256" key="5">
    <source>
        <dbReference type="ARBA" id="ARBA00007837"/>
    </source>
</evidence>
<dbReference type="InterPro" id="IPR008279">
    <property type="entry name" value="PEP-util_enz_mobile_dom"/>
</dbReference>
<organism evidence="24 25">
    <name type="scientific">Hydrogenispora ethanolica</name>
    <dbReference type="NCBI Taxonomy" id="1082276"/>
    <lineage>
        <taxon>Bacteria</taxon>
        <taxon>Bacillati</taxon>
        <taxon>Bacillota</taxon>
        <taxon>Hydrogenispora</taxon>
    </lineage>
</organism>
<sequence>MKKGIPASPGYAIGTAFLKKEAAIRIGEETAVDIAAEQAKFKAAIETAGIQLAELREKARLEMGEAAAAILDSQLLFLDDPELTGAAARRIEMNQISAARAVRDIVAEYVAVFAGLEDEYLRERAADLRDIGARLLANLTGTGDDGFAGLPEQAIVVARDLTPSDTAQLDKAKVIALVTDGGGPTAHSAIMARTLEIPAVVGLGDITATIRSGDTLIVDGCAGAVLVNPDPPALAMYRGKKAGFEAEREQLKALAGAPAVTKAGKPIILAANIGKPEDAGQAIANGAEAIGLFRTEFLYMDRASLPGEEEQYRAYRQVAEQMAGKPVVIRTLDIGGDKHLPYLPLPEELNPFLGFRAIRLCLERKDIFRSQLRAILRASAHGDIQLMFPMIGAMAELRAAQEFLRQCMDELQAEGIPFNERIAIGMMIEIPAAAVMADEFARQVDFFSIGTNDLIQYTLAADRTNEKVSHLYDPMHPAVWRLIRTTIEAAHREGIWCGMCGELAGDPQAIPALLEYGLDEFSMNPGAILAAKKIIINS</sequence>
<proteinExistence type="inferred from homology"/>
<dbReference type="EC" id="2.7.3.9" evidence="6 17"/>
<dbReference type="PRINTS" id="PR01736">
    <property type="entry name" value="PHPHTRNFRASE"/>
</dbReference>
<dbReference type="PROSITE" id="PS00742">
    <property type="entry name" value="PEP_ENZYMES_2"/>
    <property type="match status" value="1"/>
</dbReference>
<evidence type="ECO:0000256" key="12">
    <source>
        <dbReference type="ARBA" id="ARBA00022683"/>
    </source>
</evidence>
<keyword evidence="13 17" id="KW-0479">Metal-binding</keyword>
<evidence type="ECO:0000256" key="20">
    <source>
        <dbReference type="PIRSR" id="PIRSR000732-3"/>
    </source>
</evidence>
<dbReference type="InterPro" id="IPR036637">
    <property type="entry name" value="Phosphohistidine_dom_sf"/>
</dbReference>
<dbReference type="SUPFAM" id="SSF47831">
    <property type="entry name" value="Enzyme I of the PEP:sugar phosphotransferase system HPr-binding (sub)domain"/>
    <property type="match status" value="1"/>
</dbReference>
<feature type="binding site" evidence="19">
    <location>
        <position position="463"/>
    </location>
    <ligand>
        <name>phosphoenolpyruvate</name>
        <dbReference type="ChEBI" id="CHEBI:58702"/>
    </ligand>
</feature>
<dbReference type="PANTHER" id="PTHR46244">
    <property type="entry name" value="PHOSPHOENOLPYRUVATE-PROTEIN PHOSPHOTRANSFERASE"/>
    <property type="match status" value="1"/>
</dbReference>
<dbReference type="NCBIfam" id="TIGR01417">
    <property type="entry name" value="PTS_I_fam"/>
    <property type="match status" value="1"/>
</dbReference>
<dbReference type="PIRSF" id="PIRSF000732">
    <property type="entry name" value="PTS_enzyme_I"/>
    <property type="match status" value="1"/>
</dbReference>
<keyword evidence="9 17" id="KW-0963">Cytoplasm</keyword>
<keyword evidence="14 17" id="KW-0418">Kinase</keyword>
<dbReference type="AlphaFoldDB" id="A0A4R1RZV3"/>
<dbReference type="Pfam" id="PF02896">
    <property type="entry name" value="PEP-utilizers_C"/>
    <property type="match status" value="1"/>
</dbReference>
<keyword evidence="11 17" id="KW-0808">Transferase</keyword>
<name>A0A4R1RZV3_HYDET</name>
<feature type="active site" description="Tele-phosphohistidine intermediate" evidence="18">
    <location>
        <position position="187"/>
    </location>
</feature>
<feature type="binding site" evidence="20">
    <location>
        <position position="429"/>
    </location>
    <ligand>
        <name>Mg(2+)</name>
        <dbReference type="ChEBI" id="CHEBI:18420"/>
    </ligand>
</feature>
<accession>A0A4R1RZV3</accession>
<dbReference type="GO" id="GO:0046872">
    <property type="term" value="F:metal ion binding"/>
    <property type="evidence" value="ECO:0007669"/>
    <property type="project" value="UniProtKB-KW"/>
</dbReference>
<feature type="binding site" evidence="20">
    <location>
        <position position="453"/>
    </location>
    <ligand>
        <name>Mg(2+)</name>
        <dbReference type="ChEBI" id="CHEBI:18420"/>
    </ligand>
</feature>
<comment type="similarity">
    <text evidence="5 17">Belongs to the PEP-utilizing enzyme family.</text>
</comment>
<dbReference type="InterPro" id="IPR018274">
    <property type="entry name" value="PEP_util_AS"/>
</dbReference>
<feature type="active site" description="Proton donor" evidence="18">
    <location>
        <position position="500"/>
    </location>
</feature>
<evidence type="ECO:0000256" key="15">
    <source>
        <dbReference type="ARBA" id="ARBA00022842"/>
    </source>
</evidence>
<dbReference type="InterPro" id="IPR023151">
    <property type="entry name" value="PEP_util_CS"/>
</dbReference>
<keyword evidence="25" id="KW-1185">Reference proteome</keyword>
<evidence type="ECO:0000256" key="4">
    <source>
        <dbReference type="ARBA" id="ARBA00004496"/>
    </source>
</evidence>
<evidence type="ECO:0000256" key="7">
    <source>
        <dbReference type="ARBA" id="ARBA00016544"/>
    </source>
</evidence>
<dbReference type="GO" id="GO:0016301">
    <property type="term" value="F:kinase activity"/>
    <property type="evidence" value="ECO:0007669"/>
    <property type="project" value="UniProtKB-KW"/>
</dbReference>
<evidence type="ECO:0000256" key="14">
    <source>
        <dbReference type="ARBA" id="ARBA00022777"/>
    </source>
</evidence>
<keyword evidence="12 17" id="KW-0598">Phosphotransferase system</keyword>
<dbReference type="RefSeq" id="WP_132013689.1">
    <property type="nucleotide sequence ID" value="NZ_SLUN01000007.1"/>
</dbReference>
<feature type="domain" description="Phosphotransferase system enzyme I N-terminal" evidence="23">
    <location>
        <begin position="3"/>
        <end position="124"/>
    </location>
</feature>
<dbReference type="InterPro" id="IPR015813">
    <property type="entry name" value="Pyrv/PenolPyrv_kinase-like_dom"/>
</dbReference>
<dbReference type="PANTHER" id="PTHR46244:SF3">
    <property type="entry name" value="PHOSPHOENOLPYRUVATE-PROTEIN PHOSPHOTRANSFERASE"/>
    <property type="match status" value="1"/>
</dbReference>
<evidence type="ECO:0000259" key="22">
    <source>
        <dbReference type="Pfam" id="PF02896"/>
    </source>
</evidence>
<comment type="catalytic activity">
    <reaction evidence="1 17">
        <text>L-histidyl-[protein] + phosphoenolpyruvate = N(pros)-phospho-L-histidyl-[protein] + pyruvate</text>
        <dbReference type="Rhea" id="RHEA:23880"/>
        <dbReference type="Rhea" id="RHEA-COMP:9745"/>
        <dbReference type="Rhea" id="RHEA-COMP:9746"/>
        <dbReference type="ChEBI" id="CHEBI:15361"/>
        <dbReference type="ChEBI" id="CHEBI:29979"/>
        <dbReference type="ChEBI" id="CHEBI:58702"/>
        <dbReference type="ChEBI" id="CHEBI:64837"/>
        <dbReference type="EC" id="2.7.3.9"/>
    </reaction>
</comment>
<dbReference type="InterPro" id="IPR000121">
    <property type="entry name" value="PEP_util_C"/>
</dbReference>
<feature type="binding site" evidence="19">
    <location>
        <begin position="452"/>
        <end position="453"/>
    </location>
    <ligand>
        <name>phosphoenolpyruvate</name>
        <dbReference type="ChEBI" id="CHEBI:58702"/>
    </ligand>
</feature>
<evidence type="ECO:0000256" key="6">
    <source>
        <dbReference type="ARBA" id="ARBA00012232"/>
    </source>
</evidence>
<evidence type="ECO:0000256" key="17">
    <source>
        <dbReference type="PIRNR" id="PIRNR000732"/>
    </source>
</evidence>
<evidence type="ECO:0000256" key="13">
    <source>
        <dbReference type="ARBA" id="ARBA00022723"/>
    </source>
</evidence>
<gene>
    <name evidence="24" type="ORF">EDC14_10074</name>
</gene>
<dbReference type="EMBL" id="SLUN01000007">
    <property type="protein sequence ID" value="TCL71542.1"/>
    <property type="molecule type" value="Genomic_DNA"/>
</dbReference>
<feature type="domain" description="PEP-utilising enzyme C-terminal" evidence="22">
    <location>
        <begin position="249"/>
        <end position="535"/>
    </location>
</feature>
<dbReference type="InterPro" id="IPR040442">
    <property type="entry name" value="Pyrv_kinase-like_dom_sf"/>
</dbReference>
<evidence type="ECO:0000256" key="10">
    <source>
        <dbReference type="ARBA" id="ARBA00022597"/>
    </source>
</evidence>
<dbReference type="Pfam" id="PF05524">
    <property type="entry name" value="PEP-utilisers_N"/>
    <property type="match status" value="1"/>
</dbReference>
<evidence type="ECO:0000256" key="19">
    <source>
        <dbReference type="PIRSR" id="PIRSR000732-2"/>
    </source>
</evidence>
<dbReference type="Proteomes" id="UP000295008">
    <property type="component" value="Unassembled WGS sequence"/>
</dbReference>
<dbReference type="InterPro" id="IPR050499">
    <property type="entry name" value="PEP-utilizing_PTS_enzyme"/>
</dbReference>
<dbReference type="Pfam" id="PF00391">
    <property type="entry name" value="PEP-utilizers"/>
    <property type="match status" value="1"/>
</dbReference>
<keyword evidence="8 17" id="KW-0813">Transport</keyword>
<comment type="subcellular location">
    <subcellularLocation>
        <location evidence="4 17">Cytoplasm</location>
    </subcellularLocation>
</comment>
<dbReference type="OrthoDB" id="9765468at2"/>
<dbReference type="Gene3D" id="3.50.30.10">
    <property type="entry name" value="Phosphohistidine domain"/>
    <property type="match status" value="1"/>
</dbReference>
<evidence type="ECO:0000256" key="2">
    <source>
        <dbReference type="ARBA" id="ARBA00001946"/>
    </source>
</evidence>
<dbReference type="SUPFAM" id="SSF51621">
    <property type="entry name" value="Phosphoenolpyruvate/pyruvate domain"/>
    <property type="match status" value="1"/>
</dbReference>
<protein>
    <recommendedName>
        <fullName evidence="7 17">Phosphoenolpyruvate-protein phosphotransferase</fullName>
        <ecNumber evidence="6 17">2.7.3.9</ecNumber>
    </recommendedName>
    <alternativeName>
        <fullName evidence="16 17">Phosphotransferase system, enzyme I</fullName>
    </alternativeName>
</protein>
<evidence type="ECO:0000256" key="3">
    <source>
        <dbReference type="ARBA" id="ARBA00002728"/>
    </source>
</evidence>
<reference evidence="24 25" key="1">
    <citation type="submission" date="2019-03" db="EMBL/GenBank/DDBJ databases">
        <title>Genomic Encyclopedia of Type Strains, Phase IV (KMG-IV): sequencing the most valuable type-strain genomes for metagenomic binning, comparative biology and taxonomic classification.</title>
        <authorList>
            <person name="Goeker M."/>
        </authorList>
    </citation>
    <scope>NUCLEOTIDE SEQUENCE [LARGE SCALE GENOMIC DNA]</scope>
    <source>
        <strain evidence="24 25">LX-B</strain>
    </source>
</reference>
<evidence type="ECO:0000256" key="18">
    <source>
        <dbReference type="PIRSR" id="PIRSR000732-1"/>
    </source>
</evidence>
<evidence type="ECO:0000313" key="25">
    <source>
        <dbReference type="Proteomes" id="UP000295008"/>
    </source>
</evidence>
<evidence type="ECO:0000256" key="11">
    <source>
        <dbReference type="ARBA" id="ARBA00022679"/>
    </source>
</evidence>
<dbReference type="PROSITE" id="PS00370">
    <property type="entry name" value="PEP_ENZYMES_PHOS_SITE"/>
    <property type="match status" value="1"/>
</dbReference>
<comment type="function">
    <text evidence="3 17">General (non sugar-specific) component of the phosphoenolpyruvate-dependent sugar phosphotransferase system (sugar PTS). This major carbohydrate active-transport system catalyzes the phosphorylation of incoming sugar substrates concomitantly with their translocation across the cell membrane. Enzyme I transfers the phosphoryl group from phosphoenolpyruvate (PEP) to the phosphoryl carrier protein (HPr).</text>
</comment>
<dbReference type="GO" id="GO:0008965">
    <property type="term" value="F:phosphoenolpyruvate-protein phosphotransferase activity"/>
    <property type="evidence" value="ECO:0007669"/>
    <property type="project" value="UniProtKB-EC"/>
</dbReference>
<evidence type="ECO:0000256" key="9">
    <source>
        <dbReference type="ARBA" id="ARBA00022490"/>
    </source>
</evidence>
<feature type="binding site" evidence="19">
    <location>
        <position position="294"/>
    </location>
    <ligand>
        <name>phosphoenolpyruvate</name>
        <dbReference type="ChEBI" id="CHEBI:58702"/>
    </ligand>
</feature>
<dbReference type="InterPro" id="IPR024692">
    <property type="entry name" value="PTS_EI"/>
</dbReference>
<keyword evidence="15 17" id="KW-0460">Magnesium</keyword>
<dbReference type="Gene3D" id="3.20.20.60">
    <property type="entry name" value="Phosphoenolpyruvate-binding domains"/>
    <property type="match status" value="1"/>
</dbReference>
<comment type="caution">
    <text evidence="24">The sequence shown here is derived from an EMBL/GenBank/DDBJ whole genome shotgun (WGS) entry which is preliminary data.</text>
</comment>
<evidence type="ECO:0000259" key="23">
    <source>
        <dbReference type="Pfam" id="PF05524"/>
    </source>
</evidence>
<dbReference type="InterPro" id="IPR036618">
    <property type="entry name" value="PtsI_HPr-bd_sf"/>
</dbReference>
<feature type="binding site" evidence="19">
    <location>
        <position position="330"/>
    </location>
    <ligand>
        <name>phosphoenolpyruvate</name>
        <dbReference type="ChEBI" id="CHEBI:58702"/>
    </ligand>
</feature>